<dbReference type="InterPro" id="IPR011989">
    <property type="entry name" value="ARM-like"/>
</dbReference>
<evidence type="ECO:0000313" key="3">
    <source>
        <dbReference type="Proteomes" id="UP000249135"/>
    </source>
</evidence>
<organism evidence="2 3">
    <name type="scientific">Variovorax paradoxus</name>
    <dbReference type="NCBI Taxonomy" id="34073"/>
    <lineage>
        <taxon>Bacteria</taxon>
        <taxon>Pseudomonadati</taxon>
        <taxon>Pseudomonadota</taxon>
        <taxon>Betaproteobacteria</taxon>
        <taxon>Burkholderiales</taxon>
        <taxon>Comamonadaceae</taxon>
        <taxon>Variovorax</taxon>
    </lineage>
</organism>
<name>A0A2W5PL59_VARPD</name>
<dbReference type="Pfam" id="PF01816">
    <property type="entry name" value="LRV"/>
    <property type="match status" value="2"/>
</dbReference>
<feature type="domain" description="LRV FeS4 cluster" evidence="1">
    <location>
        <begin position="19"/>
        <end position="74"/>
    </location>
</feature>
<dbReference type="SUPFAM" id="SSF48371">
    <property type="entry name" value="ARM repeat"/>
    <property type="match status" value="1"/>
</dbReference>
<dbReference type="AlphaFoldDB" id="A0A2W5PL59"/>
<dbReference type="InterPro" id="IPR004830">
    <property type="entry name" value="LRR_variant"/>
</dbReference>
<dbReference type="EMBL" id="QFPP01000424">
    <property type="protein sequence ID" value="PZQ66392.1"/>
    <property type="molecule type" value="Genomic_DNA"/>
</dbReference>
<dbReference type="Pfam" id="PF05484">
    <property type="entry name" value="LRV_FeS"/>
    <property type="match status" value="1"/>
</dbReference>
<feature type="non-terminal residue" evidence="2">
    <location>
        <position position="156"/>
    </location>
</feature>
<dbReference type="Gene3D" id="1.25.10.10">
    <property type="entry name" value="Leucine-rich Repeat Variant"/>
    <property type="match status" value="1"/>
</dbReference>
<dbReference type="InterPro" id="IPR008665">
    <property type="entry name" value="LRV_FeS"/>
</dbReference>
<evidence type="ECO:0000259" key="1">
    <source>
        <dbReference type="Pfam" id="PF05484"/>
    </source>
</evidence>
<protein>
    <recommendedName>
        <fullName evidence="1">LRV FeS4 cluster domain-containing protein</fullName>
    </recommendedName>
</protein>
<sequence length="156" mass="17394">MAAASIATTARAPAGDIEARHWQGGPVDCSACDCRFLRALPADQGCEPGHACVQDAYARRIDRFFRWHPDLADSQLPHPYFEVRAIAARHASVFRLPALIDDPDETVRLQVALRLPLRQLVRLAHDPHREVRIRVAQRIEGPALAAMRSDADYGVR</sequence>
<dbReference type="InterPro" id="IPR016024">
    <property type="entry name" value="ARM-type_fold"/>
</dbReference>
<dbReference type="Proteomes" id="UP000249135">
    <property type="component" value="Unassembled WGS sequence"/>
</dbReference>
<comment type="caution">
    <text evidence="2">The sequence shown here is derived from an EMBL/GenBank/DDBJ whole genome shotgun (WGS) entry which is preliminary data.</text>
</comment>
<reference evidence="2 3" key="1">
    <citation type="submission" date="2017-08" db="EMBL/GenBank/DDBJ databases">
        <title>Infants hospitalized years apart are colonized by the same room-sourced microbial strains.</title>
        <authorList>
            <person name="Brooks B."/>
            <person name="Olm M.R."/>
            <person name="Firek B.A."/>
            <person name="Baker R."/>
            <person name="Thomas B.C."/>
            <person name="Morowitz M.J."/>
            <person name="Banfield J.F."/>
        </authorList>
    </citation>
    <scope>NUCLEOTIDE SEQUENCE [LARGE SCALE GENOMIC DNA]</scope>
    <source>
        <strain evidence="2">S2_005_003_R2_41</strain>
    </source>
</reference>
<accession>A0A2W5PL59</accession>
<evidence type="ECO:0000313" key="2">
    <source>
        <dbReference type="EMBL" id="PZQ66392.1"/>
    </source>
</evidence>
<gene>
    <name evidence="2" type="ORF">DI563_23630</name>
</gene>
<proteinExistence type="predicted"/>